<dbReference type="SUPFAM" id="SSF51197">
    <property type="entry name" value="Clavaminate synthase-like"/>
    <property type="match status" value="1"/>
</dbReference>
<sequence length="325" mass="36504">MTGVDAEQFHQQIRPAREPVVMRDLVGDWPAVAAARSSDEAIVDYLVQCAPRRPVAAIAAPPEENGRFFYNRDLTGFNFRSGKGHLEDFLRDLLAAKQTAEPPAFAVQSEVIPDVLPAFAEANRLAMLPGVAARIWIGNRIRVAPHYDVKENVACCVAGRRRFTLFPPEQIANLYAGPFELTPAGTPVSMVDPHDPDLERYPRFAEAWSTAQQTTLEPGDALYIPYTWWHGVESLEPISILVNYWWNDSLAGIAPPYDALLHAIYAFRHLPPEDREIWRMMLDHYVFERNGDPAAHLPAHSRGILSEPSERLFAQMKAMLRQIAG</sequence>
<dbReference type="PANTHER" id="PTHR12461:SF105">
    <property type="entry name" value="HYPOXIA-INDUCIBLE FACTOR 1-ALPHA INHIBITOR"/>
    <property type="match status" value="1"/>
</dbReference>
<organism evidence="2 3">
    <name type="scientific">Croceibacterium salegens</name>
    <dbReference type="NCBI Taxonomy" id="1737568"/>
    <lineage>
        <taxon>Bacteria</taxon>
        <taxon>Pseudomonadati</taxon>
        <taxon>Pseudomonadota</taxon>
        <taxon>Alphaproteobacteria</taxon>
        <taxon>Sphingomonadales</taxon>
        <taxon>Erythrobacteraceae</taxon>
        <taxon>Croceibacterium</taxon>
    </lineage>
</organism>
<dbReference type="PROSITE" id="PS51184">
    <property type="entry name" value="JMJC"/>
    <property type="match status" value="1"/>
</dbReference>
<dbReference type="Gene3D" id="2.60.120.10">
    <property type="entry name" value="Jelly Rolls"/>
    <property type="match status" value="1"/>
</dbReference>
<protein>
    <submittedName>
        <fullName evidence="2">Cupin-like domain-containing protein</fullName>
    </submittedName>
</protein>
<name>A0A6I4SXK5_9SPHN</name>
<keyword evidence="3" id="KW-1185">Reference proteome</keyword>
<comment type="caution">
    <text evidence="2">The sequence shown here is derived from an EMBL/GenBank/DDBJ whole genome shotgun (WGS) entry which is preliminary data.</text>
</comment>
<dbReference type="OrthoDB" id="479699at2"/>
<dbReference type="AlphaFoldDB" id="A0A6I4SXK5"/>
<dbReference type="InterPro" id="IPR003347">
    <property type="entry name" value="JmjC_dom"/>
</dbReference>
<reference evidence="2 3" key="1">
    <citation type="submission" date="2019-12" db="EMBL/GenBank/DDBJ databases">
        <title>Genomic-based taxomic classification of the family Erythrobacteraceae.</title>
        <authorList>
            <person name="Xu L."/>
        </authorList>
    </citation>
    <scope>NUCLEOTIDE SEQUENCE [LARGE SCALE GENOMIC DNA]</scope>
    <source>
        <strain evidence="2 3">MCCC 1K01500</strain>
    </source>
</reference>
<accession>A0A6I4SXK5</accession>
<dbReference type="Pfam" id="PF13621">
    <property type="entry name" value="Cupin_8"/>
    <property type="match status" value="1"/>
</dbReference>
<evidence type="ECO:0000313" key="2">
    <source>
        <dbReference type="EMBL" id="MXO60178.1"/>
    </source>
</evidence>
<feature type="domain" description="JmjC" evidence="1">
    <location>
        <begin position="105"/>
        <end position="261"/>
    </location>
</feature>
<proteinExistence type="predicted"/>
<dbReference type="InterPro" id="IPR041667">
    <property type="entry name" value="Cupin_8"/>
</dbReference>
<dbReference type="Proteomes" id="UP000433652">
    <property type="component" value="Unassembled WGS sequence"/>
</dbReference>
<dbReference type="EMBL" id="WTYM01000045">
    <property type="protein sequence ID" value="MXO60178.1"/>
    <property type="molecule type" value="Genomic_DNA"/>
</dbReference>
<evidence type="ECO:0000313" key="3">
    <source>
        <dbReference type="Proteomes" id="UP000433652"/>
    </source>
</evidence>
<evidence type="ECO:0000259" key="1">
    <source>
        <dbReference type="PROSITE" id="PS51184"/>
    </source>
</evidence>
<dbReference type="PANTHER" id="PTHR12461">
    <property type="entry name" value="HYPOXIA-INDUCIBLE FACTOR 1 ALPHA INHIBITOR-RELATED"/>
    <property type="match status" value="1"/>
</dbReference>
<gene>
    <name evidence="2" type="ORF">GRI89_11575</name>
</gene>
<dbReference type="InterPro" id="IPR014710">
    <property type="entry name" value="RmlC-like_jellyroll"/>
</dbReference>
<dbReference type="SMART" id="SM00558">
    <property type="entry name" value="JmjC"/>
    <property type="match status" value="1"/>
</dbReference>